<dbReference type="GO" id="GO:0006508">
    <property type="term" value="P:proteolysis"/>
    <property type="evidence" value="ECO:0007669"/>
    <property type="project" value="UniProtKB-KW"/>
</dbReference>
<dbReference type="RefSeq" id="WP_014802112.1">
    <property type="nucleotide sequence ID" value="NC_018020.1"/>
</dbReference>
<gene>
    <name evidence="4" type="ordered locus">Turpa_0945</name>
</gene>
<proteinExistence type="inferred from homology"/>
<keyword evidence="2" id="KW-0378">Hydrolase</keyword>
<evidence type="ECO:0000256" key="3">
    <source>
        <dbReference type="ARBA" id="ARBA00038374"/>
    </source>
</evidence>
<dbReference type="KEGG" id="tpx:Turpa_0945"/>
<evidence type="ECO:0000313" key="4">
    <source>
        <dbReference type="EMBL" id="AFM11594.1"/>
    </source>
</evidence>
<name>I4B2T7_TURPD</name>
<dbReference type="PROSITE" id="PS01276">
    <property type="entry name" value="PEPTIDASE_U32"/>
    <property type="match status" value="1"/>
</dbReference>
<dbReference type="AlphaFoldDB" id="I4B2T7"/>
<evidence type="ECO:0000256" key="1">
    <source>
        <dbReference type="ARBA" id="ARBA00022670"/>
    </source>
</evidence>
<keyword evidence="1" id="KW-0645">Protease</keyword>
<dbReference type="InterPro" id="IPR001539">
    <property type="entry name" value="Peptidase_U32"/>
</dbReference>
<dbReference type="GO" id="GO:0008233">
    <property type="term" value="F:peptidase activity"/>
    <property type="evidence" value="ECO:0007669"/>
    <property type="project" value="UniProtKB-KW"/>
</dbReference>
<evidence type="ECO:0000313" key="5">
    <source>
        <dbReference type="Proteomes" id="UP000006048"/>
    </source>
</evidence>
<comment type="similarity">
    <text evidence="3">Belongs to the peptidase U32 family.</text>
</comment>
<sequence length="421" mass="47861">MKIPELLMPAGSPHKLRVAIEYGADAVYCGVPRYSLRARENEFRLHNLGEAVEFVRARGKKIYFTVNAIPRNSKVPGYLRYLKAMAELKPDGLIMADPGLIMITRDNFPDLPVHISVQANVMNFAAVEFWHRFGAKRVILSREVTLAEVREIRQRCPDMEIEVFVHGSICIAHSGRCFMSNYFKNRDANQGACNNACRDQYQVYLMNPEKEDAQMELISSDEGTFLMNSKDLRAIEFLDELTEIGVDSIKVEGRTKNDYYAAMIARTYRRALDDIRDGKSFDRRLLTELDKVASRKYFSGFLTRGMEDRVPEDERDFQNEEGNTHYQSHHYAGCVKRQDADGIAWFDLKTRLTEGDELEVFFPGQFESKLATAGKILRNGSEHTVLSGGIGEVGMYLPFAVPENAFLARVMTDYLTAAAPK</sequence>
<accession>I4B2T7</accession>
<keyword evidence="5" id="KW-1185">Reference proteome</keyword>
<dbReference type="PANTHER" id="PTHR30217">
    <property type="entry name" value="PEPTIDASE U32 FAMILY"/>
    <property type="match status" value="1"/>
</dbReference>
<dbReference type="EMBL" id="CP002959">
    <property type="protein sequence ID" value="AFM11594.1"/>
    <property type="molecule type" value="Genomic_DNA"/>
</dbReference>
<dbReference type="InterPro" id="IPR051454">
    <property type="entry name" value="RNA/ubiquinone_mod_enzymes"/>
</dbReference>
<dbReference type="PANTHER" id="PTHR30217:SF6">
    <property type="entry name" value="TRNA HYDROXYLATION PROTEIN P"/>
    <property type="match status" value="1"/>
</dbReference>
<reference evidence="4 5" key="1">
    <citation type="submission" date="2012-06" db="EMBL/GenBank/DDBJ databases">
        <title>The complete chromosome of genome of Turneriella parva DSM 21527.</title>
        <authorList>
            <consortium name="US DOE Joint Genome Institute (JGI-PGF)"/>
            <person name="Lucas S."/>
            <person name="Han J."/>
            <person name="Lapidus A."/>
            <person name="Bruce D."/>
            <person name="Goodwin L."/>
            <person name="Pitluck S."/>
            <person name="Peters L."/>
            <person name="Kyrpides N."/>
            <person name="Mavromatis K."/>
            <person name="Ivanova N."/>
            <person name="Mikhailova N."/>
            <person name="Chertkov O."/>
            <person name="Detter J.C."/>
            <person name="Tapia R."/>
            <person name="Han C."/>
            <person name="Land M."/>
            <person name="Hauser L."/>
            <person name="Markowitz V."/>
            <person name="Cheng J.-F."/>
            <person name="Hugenholtz P."/>
            <person name="Woyke T."/>
            <person name="Wu D."/>
            <person name="Gronow S."/>
            <person name="Wellnitz S."/>
            <person name="Brambilla E."/>
            <person name="Klenk H.-P."/>
            <person name="Eisen J.A."/>
        </authorList>
    </citation>
    <scope>NUCLEOTIDE SEQUENCE [LARGE SCALE GENOMIC DNA]</scope>
    <source>
        <strain evidence="5">ATCC BAA-1111 / DSM 21527 / NCTC 11395 / H</strain>
    </source>
</reference>
<dbReference type="STRING" id="869212.Turpa_0945"/>
<protein>
    <submittedName>
        <fullName evidence="4">Peptidase U32</fullName>
    </submittedName>
</protein>
<dbReference type="Proteomes" id="UP000006048">
    <property type="component" value="Chromosome"/>
</dbReference>
<dbReference type="Pfam" id="PF01136">
    <property type="entry name" value="Peptidase_U32"/>
    <property type="match status" value="1"/>
</dbReference>
<dbReference type="HOGENOM" id="CLU_011540_0_2_12"/>
<organism evidence="4 5">
    <name type="scientific">Turneriella parva (strain ATCC BAA-1111 / DSM 21527 / NCTC 11395 / H)</name>
    <name type="common">Leptospira parva</name>
    <dbReference type="NCBI Taxonomy" id="869212"/>
    <lineage>
        <taxon>Bacteria</taxon>
        <taxon>Pseudomonadati</taxon>
        <taxon>Spirochaetota</taxon>
        <taxon>Spirochaetia</taxon>
        <taxon>Leptospirales</taxon>
        <taxon>Leptospiraceae</taxon>
        <taxon>Turneriella</taxon>
    </lineage>
</organism>
<evidence type="ECO:0000256" key="2">
    <source>
        <dbReference type="ARBA" id="ARBA00022801"/>
    </source>
</evidence>
<dbReference type="SUPFAM" id="SSF51395">
    <property type="entry name" value="FMN-linked oxidoreductases"/>
    <property type="match status" value="1"/>
</dbReference>